<keyword evidence="6" id="KW-1133">Transmembrane helix</keyword>
<evidence type="ECO:0000256" key="2">
    <source>
        <dbReference type="ARBA" id="ARBA00004370"/>
    </source>
</evidence>
<evidence type="ECO:0000313" key="13">
    <source>
        <dbReference type="Proteomes" id="UP000030671"/>
    </source>
</evidence>
<dbReference type="STRING" id="747525.W4JV51"/>
<comment type="subcellular location">
    <subcellularLocation>
        <location evidence="2">Membrane</location>
    </subcellularLocation>
    <subcellularLocation>
        <location evidence="11">Mitochondrion inner membrane</location>
        <topology evidence="11">Single-pass membrane protein</topology>
    </subcellularLocation>
</comment>
<proteinExistence type="inferred from homology"/>
<dbReference type="OrthoDB" id="3351225at2759"/>
<dbReference type="EMBL" id="KI925463">
    <property type="protein sequence ID" value="ETW77448.1"/>
    <property type="molecule type" value="Genomic_DNA"/>
</dbReference>
<evidence type="ECO:0000256" key="6">
    <source>
        <dbReference type="ARBA" id="ARBA00022989"/>
    </source>
</evidence>
<dbReference type="Pfam" id="PF17050">
    <property type="entry name" value="AIM5"/>
    <property type="match status" value="1"/>
</dbReference>
<dbReference type="GeneID" id="20671285"/>
<organism evidence="12 13">
    <name type="scientific">Heterobasidion irregulare (strain TC 32-1)</name>
    <dbReference type="NCBI Taxonomy" id="747525"/>
    <lineage>
        <taxon>Eukaryota</taxon>
        <taxon>Fungi</taxon>
        <taxon>Dikarya</taxon>
        <taxon>Basidiomycota</taxon>
        <taxon>Agaricomycotina</taxon>
        <taxon>Agaricomycetes</taxon>
        <taxon>Russulales</taxon>
        <taxon>Bondarzewiaceae</taxon>
        <taxon>Heterobasidion</taxon>
        <taxon>Heterobasidion annosum species complex</taxon>
    </lineage>
</organism>
<name>W4JV51_HETIT</name>
<evidence type="ECO:0000256" key="10">
    <source>
        <dbReference type="ARBA" id="ARBA00032985"/>
    </source>
</evidence>
<accession>W4JV51</accession>
<evidence type="ECO:0000256" key="8">
    <source>
        <dbReference type="ARBA" id="ARBA00023136"/>
    </source>
</evidence>
<dbReference type="InParanoid" id="W4JV51"/>
<gene>
    <name evidence="12" type="ORF">HETIRDRAFT_326986</name>
</gene>
<dbReference type="Proteomes" id="UP000030671">
    <property type="component" value="Unassembled WGS sequence"/>
</dbReference>
<dbReference type="KEGG" id="hir:HETIRDRAFT_326986"/>
<dbReference type="AlphaFoldDB" id="W4JV51"/>
<evidence type="ECO:0000256" key="3">
    <source>
        <dbReference type="ARBA" id="ARBA00009188"/>
    </source>
</evidence>
<dbReference type="RefSeq" id="XP_009550951.1">
    <property type="nucleotide sequence ID" value="XM_009552656.1"/>
</dbReference>
<dbReference type="InterPro" id="IPR031463">
    <property type="entry name" value="Mic12"/>
</dbReference>
<dbReference type="GO" id="GO:0044284">
    <property type="term" value="C:mitochondrial crista junction"/>
    <property type="evidence" value="ECO:0007669"/>
    <property type="project" value="InterPro"/>
</dbReference>
<comment type="function">
    <text evidence="1 11">Component of the MICOS complex, a large protein complex of the mitochondrial inner membrane that plays crucial roles in the maintenance of crista junctions, inner membrane architecture, and formation of contact sites to the outer membrane.</text>
</comment>
<evidence type="ECO:0000256" key="11">
    <source>
        <dbReference type="RuleBase" id="RU363010"/>
    </source>
</evidence>
<protein>
    <recommendedName>
        <fullName evidence="4 11">MICOS complex subunit MIC12</fullName>
    </recommendedName>
    <alternativeName>
        <fullName evidence="10 11">Altered inheritance of mitochondria protein 5, mitochondrial</fullName>
    </alternativeName>
    <alternativeName>
        <fullName evidence="9 11">Found in mitochondrial proteome protein 51</fullName>
    </alternativeName>
</protein>
<keyword evidence="8" id="KW-0472">Membrane</keyword>
<sequence>MSFVLGPISGALVAGGIYYSFSSLINARTEQHRRDLHTLSRRLLEPPSSHPAPPPASARIVQQPFLSLIKNQWNEKLTSLYRSTGDFEDRAMEWGKRVLYGGPSSSEHS</sequence>
<comment type="similarity">
    <text evidence="3 11">Belongs to the MICOS complex subunit Mic12 family.</text>
</comment>
<evidence type="ECO:0000256" key="4">
    <source>
        <dbReference type="ARBA" id="ARBA00018170"/>
    </source>
</evidence>
<evidence type="ECO:0000256" key="1">
    <source>
        <dbReference type="ARBA" id="ARBA00002689"/>
    </source>
</evidence>
<evidence type="ECO:0000313" key="12">
    <source>
        <dbReference type="EMBL" id="ETW77448.1"/>
    </source>
</evidence>
<reference evidence="12 13" key="1">
    <citation type="journal article" date="2012" name="New Phytol.">
        <title>Insight into trade-off between wood decay and parasitism from the genome of a fungal forest pathogen.</title>
        <authorList>
            <person name="Olson A."/>
            <person name="Aerts A."/>
            <person name="Asiegbu F."/>
            <person name="Belbahri L."/>
            <person name="Bouzid O."/>
            <person name="Broberg A."/>
            <person name="Canback B."/>
            <person name="Coutinho P.M."/>
            <person name="Cullen D."/>
            <person name="Dalman K."/>
            <person name="Deflorio G."/>
            <person name="van Diepen L.T."/>
            <person name="Dunand C."/>
            <person name="Duplessis S."/>
            <person name="Durling M."/>
            <person name="Gonthier P."/>
            <person name="Grimwood J."/>
            <person name="Fossdal C.G."/>
            <person name="Hansson D."/>
            <person name="Henrissat B."/>
            <person name="Hietala A."/>
            <person name="Himmelstrand K."/>
            <person name="Hoffmeister D."/>
            <person name="Hogberg N."/>
            <person name="James T.Y."/>
            <person name="Karlsson M."/>
            <person name="Kohler A."/>
            <person name="Kues U."/>
            <person name="Lee Y.H."/>
            <person name="Lin Y.C."/>
            <person name="Lind M."/>
            <person name="Lindquist E."/>
            <person name="Lombard V."/>
            <person name="Lucas S."/>
            <person name="Lunden K."/>
            <person name="Morin E."/>
            <person name="Murat C."/>
            <person name="Park J."/>
            <person name="Raffaello T."/>
            <person name="Rouze P."/>
            <person name="Salamov A."/>
            <person name="Schmutz J."/>
            <person name="Solheim H."/>
            <person name="Stahlberg J."/>
            <person name="Velez H."/>
            <person name="de Vries R.P."/>
            <person name="Wiebenga A."/>
            <person name="Woodward S."/>
            <person name="Yakovlev I."/>
            <person name="Garbelotto M."/>
            <person name="Martin F."/>
            <person name="Grigoriev I.V."/>
            <person name="Stenlid J."/>
        </authorList>
    </citation>
    <scope>NUCLEOTIDE SEQUENCE [LARGE SCALE GENOMIC DNA]</scope>
    <source>
        <strain evidence="12 13">TC 32-1</strain>
    </source>
</reference>
<keyword evidence="5" id="KW-0812">Transmembrane</keyword>
<evidence type="ECO:0000256" key="5">
    <source>
        <dbReference type="ARBA" id="ARBA00022692"/>
    </source>
</evidence>
<keyword evidence="11" id="KW-0999">Mitochondrion inner membrane</keyword>
<keyword evidence="13" id="KW-1185">Reference proteome</keyword>
<dbReference type="HOGENOM" id="CLU_177949_0_0_1"/>
<keyword evidence="7 11" id="KW-0496">Mitochondrion</keyword>
<dbReference type="GO" id="GO:0061617">
    <property type="term" value="C:MICOS complex"/>
    <property type="evidence" value="ECO:0007669"/>
    <property type="project" value="UniProtKB-UniRule"/>
</dbReference>
<dbReference type="eggNOG" id="ENOG502SVMR">
    <property type="taxonomic scope" value="Eukaryota"/>
</dbReference>
<dbReference type="GO" id="GO:0042407">
    <property type="term" value="P:cristae formation"/>
    <property type="evidence" value="ECO:0007669"/>
    <property type="project" value="InterPro"/>
</dbReference>
<evidence type="ECO:0000256" key="7">
    <source>
        <dbReference type="ARBA" id="ARBA00023128"/>
    </source>
</evidence>
<evidence type="ECO:0000256" key="9">
    <source>
        <dbReference type="ARBA" id="ARBA00032159"/>
    </source>
</evidence>
<comment type="subunit">
    <text evidence="11">Component of the mitochondrial contact site and cristae organizing system (MICOS) complex.</text>
</comment>